<gene>
    <name evidence="1" type="ORF">SDC9_194655</name>
</gene>
<name>A0A645I6W2_9ZZZZ</name>
<comment type="caution">
    <text evidence="1">The sequence shown here is derived from an EMBL/GenBank/DDBJ whole genome shotgun (WGS) entry which is preliminary data.</text>
</comment>
<evidence type="ECO:0000313" key="1">
    <source>
        <dbReference type="EMBL" id="MPN47055.1"/>
    </source>
</evidence>
<dbReference type="AlphaFoldDB" id="A0A645I6W2"/>
<sequence>MFHTLLPDFIAGCQHGIRYAKCPAAFFHSLYQTSRAGLVDSMRMQSSNLHRFKSKEIMQLLLNQLLQFWFEFLKLLLIQQRRKHRLSAG</sequence>
<protein>
    <submittedName>
        <fullName evidence="1">Uncharacterized protein</fullName>
    </submittedName>
</protein>
<reference evidence="1" key="1">
    <citation type="submission" date="2019-08" db="EMBL/GenBank/DDBJ databases">
        <authorList>
            <person name="Kucharzyk K."/>
            <person name="Murdoch R.W."/>
            <person name="Higgins S."/>
            <person name="Loffler F."/>
        </authorList>
    </citation>
    <scope>NUCLEOTIDE SEQUENCE</scope>
</reference>
<accession>A0A645I6W2</accession>
<dbReference type="EMBL" id="VSSQ01108242">
    <property type="protein sequence ID" value="MPN47055.1"/>
    <property type="molecule type" value="Genomic_DNA"/>
</dbReference>
<proteinExistence type="predicted"/>
<organism evidence="1">
    <name type="scientific">bioreactor metagenome</name>
    <dbReference type="NCBI Taxonomy" id="1076179"/>
    <lineage>
        <taxon>unclassified sequences</taxon>
        <taxon>metagenomes</taxon>
        <taxon>ecological metagenomes</taxon>
    </lineage>
</organism>